<dbReference type="Gene3D" id="3.40.50.170">
    <property type="entry name" value="Formyl transferase, N-terminal domain"/>
    <property type="match status" value="1"/>
</dbReference>
<dbReference type="OrthoDB" id="9802815at2"/>
<evidence type="ECO:0000259" key="10">
    <source>
        <dbReference type="Pfam" id="PF02911"/>
    </source>
</evidence>
<dbReference type="InterPro" id="IPR011034">
    <property type="entry name" value="Formyl_transferase-like_C_sf"/>
</dbReference>
<evidence type="ECO:0000256" key="4">
    <source>
        <dbReference type="ARBA" id="ARBA00016014"/>
    </source>
</evidence>
<dbReference type="InterPro" id="IPR037022">
    <property type="entry name" value="Formyl_trans_C_sf"/>
</dbReference>
<dbReference type="SUPFAM" id="SSF53328">
    <property type="entry name" value="Formyltransferase"/>
    <property type="match status" value="1"/>
</dbReference>
<comment type="similarity">
    <text evidence="2 8">Belongs to the Fmt family.</text>
</comment>
<sequence length="314" mass="34050">MNKLRIVFAGTPEFALPCLDALAVSSHELLAVYTQPDRPAGRGMKLQHSPAKNWALAHQLPIYQPLNFKSEAAVAELDALKPDLMVVIAYGLILPKSVLSLPRLGCINVHASLLPRWRGASPIQQAILHGDQETGITVMQMDVGMDTGDKLAEVSCPISSQDTAGSLHDKLARLTVAPLLNTIDALAAGTARPEPQDNQLATYAAKIKKEDAAINWQKTAVEINRQIRAFNPWPIAYTKVDETVLRVHRAQVAPMAHNAVPGTILALDKKGMLVATAEQALMIEIIQFPGAKAMTVAEWLNAGRSQLHVNLVLQ</sequence>
<dbReference type="InterPro" id="IPR005793">
    <property type="entry name" value="Formyl_trans_C"/>
</dbReference>
<dbReference type="PATRIC" id="fig|466.6.peg.1123"/>
<keyword evidence="5 8" id="KW-0808">Transferase</keyword>
<dbReference type="InterPro" id="IPR001555">
    <property type="entry name" value="GART_AS"/>
</dbReference>
<evidence type="ECO:0000256" key="8">
    <source>
        <dbReference type="HAMAP-Rule" id="MF_00182"/>
    </source>
</evidence>
<proteinExistence type="inferred from homology"/>
<evidence type="ECO:0000256" key="5">
    <source>
        <dbReference type="ARBA" id="ARBA00022679"/>
    </source>
</evidence>
<dbReference type="EMBL" id="LNYL01000027">
    <property type="protein sequence ID" value="KTD27996.1"/>
    <property type="molecule type" value="Genomic_DNA"/>
</dbReference>
<evidence type="ECO:0000256" key="3">
    <source>
        <dbReference type="ARBA" id="ARBA00012261"/>
    </source>
</evidence>
<evidence type="ECO:0000256" key="1">
    <source>
        <dbReference type="ARBA" id="ARBA00002606"/>
    </source>
</evidence>
<evidence type="ECO:0000259" key="9">
    <source>
        <dbReference type="Pfam" id="PF00551"/>
    </source>
</evidence>
<dbReference type="CDD" id="cd08704">
    <property type="entry name" value="Met_tRNA_FMT_C"/>
    <property type="match status" value="1"/>
</dbReference>
<gene>
    <name evidence="8 11" type="primary">fmt</name>
    <name evidence="11" type="ORF">Lmac_1055</name>
</gene>
<comment type="caution">
    <text evidence="11">The sequence shown here is derived from an EMBL/GenBank/DDBJ whole genome shotgun (WGS) entry which is preliminary data.</text>
</comment>
<feature type="domain" description="Formyl transferase N-terminal" evidence="9">
    <location>
        <begin position="5"/>
        <end position="176"/>
    </location>
</feature>
<dbReference type="GO" id="GO:0005829">
    <property type="term" value="C:cytosol"/>
    <property type="evidence" value="ECO:0007669"/>
    <property type="project" value="TreeGrafter"/>
</dbReference>
<dbReference type="Gene3D" id="3.10.25.10">
    <property type="entry name" value="Formyl transferase, C-terminal domain"/>
    <property type="match status" value="1"/>
</dbReference>
<dbReference type="STRING" id="466.Lmac_1055"/>
<dbReference type="PANTHER" id="PTHR11138">
    <property type="entry name" value="METHIONYL-TRNA FORMYLTRANSFERASE"/>
    <property type="match status" value="1"/>
</dbReference>
<keyword evidence="12" id="KW-1185">Reference proteome</keyword>
<comment type="catalytic activity">
    <reaction evidence="7 8">
        <text>L-methionyl-tRNA(fMet) + (6R)-10-formyltetrahydrofolate = N-formyl-L-methionyl-tRNA(fMet) + (6S)-5,6,7,8-tetrahydrofolate + H(+)</text>
        <dbReference type="Rhea" id="RHEA:24380"/>
        <dbReference type="Rhea" id="RHEA-COMP:9952"/>
        <dbReference type="Rhea" id="RHEA-COMP:9953"/>
        <dbReference type="ChEBI" id="CHEBI:15378"/>
        <dbReference type="ChEBI" id="CHEBI:57453"/>
        <dbReference type="ChEBI" id="CHEBI:78530"/>
        <dbReference type="ChEBI" id="CHEBI:78844"/>
        <dbReference type="ChEBI" id="CHEBI:195366"/>
        <dbReference type="EC" id="2.1.2.9"/>
    </reaction>
</comment>
<keyword evidence="6 8" id="KW-0648">Protein biosynthesis</keyword>
<evidence type="ECO:0000313" key="11">
    <source>
        <dbReference type="EMBL" id="KTD27996.1"/>
    </source>
</evidence>
<dbReference type="Pfam" id="PF02911">
    <property type="entry name" value="Formyl_trans_C"/>
    <property type="match status" value="1"/>
</dbReference>
<dbReference type="InterPro" id="IPR002376">
    <property type="entry name" value="Formyl_transf_N"/>
</dbReference>
<dbReference type="NCBIfam" id="TIGR00460">
    <property type="entry name" value="fmt"/>
    <property type="match status" value="1"/>
</dbReference>
<dbReference type="PROSITE" id="PS00373">
    <property type="entry name" value="GART"/>
    <property type="match status" value="1"/>
</dbReference>
<dbReference type="InterPro" id="IPR041711">
    <property type="entry name" value="Met-tRNA-FMT_N"/>
</dbReference>
<feature type="domain" description="Formyl transferase C-terminal" evidence="10">
    <location>
        <begin position="206"/>
        <end position="302"/>
    </location>
</feature>
<dbReference type="HAMAP" id="MF_00182">
    <property type="entry name" value="Formyl_trans"/>
    <property type="match status" value="1"/>
</dbReference>
<dbReference type="RefSeq" id="WP_058451847.1">
    <property type="nucleotide sequence ID" value="NZ_CAAAIB010000010.1"/>
</dbReference>
<dbReference type="FunFam" id="3.40.50.12230:FF:000001">
    <property type="entry name" value="Methionyl-tRNA formyltransferase"/>
    <property type="match status" value="1"/>
</dbReference>
<reference evidence="11 12" key="1">
    <citation type="submission" date="2015-11" db="EMBL/GenBank/DDBJ databases">
        <title>Genomic analysis of 38 Legionella species identifies large and diverse effector repertoires.</title>
        <authorList>
            <person name="Burstein D."/>
            <person name="Amaro F."/>
            <person name="Zusman T."/>
            <person name="Lifshitz Z."/>
            <person name="Cohen O."/>
            <person name="Gilbert J.A."/>
            <person name="Pupko T."/>
            <person name="Shuman H.A."/>
            <person name="Segal G."/>
        </authorList>
    </citation>
    <scope>NUCLEOTIDE SEQUENCE [LARGE SCALE GENOMIC DNA]</scope>
    <source>
        <strain evidence="11 12">PX-1-G2-E2</strain>
    </source>
</reference>
<evidence type="ECO:0000313" key="12">
    <source>
        <dbReference type="Proteomes" id="UP000054908"/>
    </source>
</evidence>
<dbReference type="CDD" id="cd08646">
    <property type="entry name" value="FMT_core_Met-tRNA-FMT_N"/>
    <property type="match status" value="1"/>
</dbReference>
<dbReference type="Proteomes" id="UP000054908">
    <property type="component" value="Unassembled WGS sequence"/>
</dbReference>
<organism evidence="11 12">
    <name type="scientific">Legionella maceachernii</name>
    <dbReference type="NCBI Taxonomy" id="466"/>
    <lineage>
        <taxon>Bacteria</taxon>
        <taxon>Pseudomonadati</taxon>
        <taxon>Pseudomonadota</taxon>
        <taxon>Gammaproteobacteria</taxon>
        <taxon>Legionellales</taxon>
        <taxon>Legionellaceae</taxon>
        <taxon>Legionella</taxon>
    </lineage>
</organism>
<dbReference type="AlphaFoldDB" id="A0A0W0W6L1"/>
<protein>
    <recommendedName>
        <fullName evidence="4 8">Methionyl-tRNA formyltransferase</fullName>
        <ecNumber evidence="3 8">2.1.2.9</ecNumber>
    </recommendedName>
</protein>
<dbReference type="EC" id="2.1.2.9" evidence="3 8"/>
<feature type="binding site" evidence="8">
    <location>
        <begin position="112"/>
        <end position="115"/>
    </location>
    <ligand>
        <name>(6S)-5,6,7,8-tetrahydrofolate</name>
        <dbReference type="ChEBI" id="CHEBI:57453"/>
    </ligand>
</feature>
<dbReference type="InterPro" id="IPR005794">
    <property type="entry name" value="Fmt"/>
</dbReference>
<name>A0A0W0W6L1_9GAMM</name>
<dbReference type="InterPro" id="IPR044135">
    <property type="entry name" value="Met-tRNA-FMT_C"/>
</dbReference>
<dbReference type="Pfam" id="PF00551">
    <property type="entry name" value="Formyl_trans_N"/>
    <property type="match status" value="1"/>
</dbReference>
<comment type="function">
    <text evidence="1 8">Attaches a formyl group to the free amino group of methionyl-tRNA(fMet). The formyl group appears to play a dual role in the initiator identity of N-formylmethionyl-tRNA by promoting its recognition by IF2 and preventing the misappropriation of this tRNA by the elongation apparatus.</text>
</comment>
<dbReference type="SUPFAM" id="SSF50486">
    <property type="entry name" value="FMT C-terminal domain-like"/>
    <property type="match status" value="1"/>
</dbReference>
<evidence type="ECO:0000256" key="7">
    <source>
        <dbReference type="ARBA" id="ARBA00048558"/>
    </source>
</evidence>
<dbReference type="PANTHER" id="PTHR11138:SF5">
    <property type="entry name" value="METHIONYL-TRNA FORMYLTRANSFERASE, MITOCHONDRIAL"/>
    <property type="match status" value="1"/>
</dbReference>
<evidence type="ECO:0000256" key="6">
    <source>
        <dbReference type="ARBA" id="ARBA00022917"/>
    </source>
</evidence>
<dbReference type="InterPro" id="IPR036477">
    <property type="entry name" value="Formyl_transf_N_sf"/>
</dbReference>
<accession>A0A0W0W6L1</accession>
<dbReference type="GO" id="GO:0004479">
    <property type="term" value="F:methionyl-tRNA formyltransferase activity"/>
    <property type="evidence" value="ECO:0007669"/>
    <property type="project" value="UniProtKB-UniRule"/>
</dbReference>
<evidence type="ECO:0000256" key="2">
    <source>
        <dbReference type="ARBA" id="ARBA00010699"/>
    </source>
</evidence>